<dbReference type="Pfam" id="PF00528">
    <property type="entry name" value="BPD_transp_1"/>
    <property type="match status" value="1"/>
</dbReference>
<dbReference type="AlphaFoldDB" id="F0RU92"/>
<dbReference type="InterPro" id="IPR050809">
    <property type="entry name" value="UgpAE/MalFG_permease"/>
</dbReference>
<evidence type="ECO:0000256" key="7">
    <source>
        <dbReference type="RuleBase" id="RU363032"/>
    </source>
</evidence>
<comment type="subcellular location">
    <subcellularLocation>
        <location evidence="1 7">Cell membrane</location>
        <topology evidence="1 7">Multi-pass membrane protein</topology>
    </subcellularLocation>
</comment>
<evidence type="ECO:0000313" key="9">
    <source>
        <dbReference type="EMBL" id="ADY12178.1"/>
    </source>
</evidence>
<dbReference type="KEGG" id="sbu:SpiBuddy_0342"/>
<evidence type="ECO:0000256" key="5">
    <source>
        <dbReference type="ARBA" id="ARBA00022989"/>
    </source>
</evidence>
<keyword evidence="2 7" id="KW-0813">Transport</keyword>
<evidence type="ECO:0000256" key="6">
    <source>
        <dbReference type="ARBA" id="ARBA00023136"/>
    </source>
</evidence>
<feature type="transmembrane region" description="Helical" evidence="7">
    <location>
        <begin position="269"/>
        <end position="289"/>
    </location>
</feature>
<dbReference type="SUPFAM" id="SSF161098">
    <property type="entry name" value="MetI-like"/>
    <property type="match status" value="1"/>
</dbReference>
<dbReference type="PROSITE" id="PS50928">
    <property type="entry name" value="ABC_TM1"/>
    <property type="match status" value="1"/>
</dbReference>
<keyword evidence="10" id="KW-1185">Reference proteome</keyword>
<accession>F0RU92</accession>
<feature type="transmembrane region" description="Helical" evidence="7">
    <location>
        <begin position="157"/>
        <end position="179"/>
    </location>
</feature>
<dbReference type="eggNOG" id="COG1175">
    <property type="taxonomic scope" value="Bacteria"/>
</dbReference>
<dbReference type="GO" id="GO:0005886">
    <property type="term" value="C:plasma membrane"/>
    <property type="evidence" value="ECO:0007669"/>
    <property type="project" value="UniProtKB-SubCell"/>
</dbReference>
<dbReference type="GO" id="GO:0055085">
    <property type="term" value="P:transmembrane transport"/>
    <property type="evidence" value="ECO:0007669"/>
    <property type="project" value="InterPro"/>
</dbReference>
<dbReference type="STRING" id="158189.SpiBuddy_0342"/>
<evidence type="ECO:0000259" key="8">
    <source>
        <dbReference type="PROSITE" id="PS50928"/>
    </source>
</evidence>
<keyword evidence="6 7" id="KW-0472">Membrane</keyword>
<organism evidence="9 10">
    <name type="scientific">Sphaerochaeta globosa (strain ATCC BAA-1886 / DSM 22777 / Buddy)</name>
    <name type="common">Spirochaeta sp. (strain Buddy)</name>
    <dbReference type="NCBI Taxonomy" id="158189"/>
    <lineage>
        <taxon>Bacteria</taxon>
        <taxon>Pseudomonadati</taxon>
        <taxon>Spirochaetota</taxon>
        <taxon>Spirochaetia</taxon>
        <taxon>Spirochaetales</taxon>
        <taxon>Sphaerochaetaceae</taxon>
        <taxon>Sphaerochaeta</taxon>
    </lineage>
</organism>
<name>F0RU92_SPHGB</name>
<gene>
    <name evidence="9" type="ordered locus">SpiBuddy_0342</name>
</gene>
<evidence type="ECO:0000256" key="1">
    <source>
        <dbReference type="ARBA" id="ARBA00004651"/>
    </source>
</evidence>
<keyword evidence="5 7" id="KW-1133">Transmembrane helix</keyword>
<feature type="domain" description="ABC transmembrane type-1" evidence="8">
    <location>
        <begin position="74"/>
        <end position="285"/>
    </location>
</feature>
<dbReference type="Gene3D" id="1.10.3720.10">
    <property type="entry name" value="MetI-like"/>
    <property type="match status" value="1"/>
</dbReference>
<feature type="transmembrane region" description="Helical" evidence="7">
    <location>
        <begin position="20"/>
        <end position="40"/>
    </location>
</feature>
<evidence type="ECO:0000256" key="3">
    <source>
        <dbReference type="ARBA" id="ARBA00022475"/>
    </source>
</evidence>
<dbReference type="InterPro" id="IPR000515">
    <property type="entry name" value="MetI-like"/>
</dbReference>
<feature type="transmembrane region" description="Helical" evidence="7">
    <location>
        <begin position="78"/>
        <end position="98"/>
    </location>
</feature>
<keyword evidence="3" id="KW-1003">Cell membrane</keyword>
<protein>
    <submittedName>
        <fullName evidence="9">ABC-type transporter, integral membrane subunit</fullName>
    </submittedName>
</protein>
<evidence type="ECO:0000313" key="10">
    <source>
        <dbReference type="Proteomes" id="UP000008466"/>
    </source>
</evidence>
<dbReference type="PANTHER" id="PTHR43227:SF8">
    <property type="entry name" value="DIACETYLCHITOBIOSE UPTAKE SYSTEM PERMEASE PROTEIN DASB"/>
    <property type="match status" value="1"/>
</dbReference>
<dbReference type="Proteomes" id="UP000008466">
    <property type="component" value="Chromosome"/>
</dbReference>
<sequence>MKARSMQGMKGQHWSMPYLFILPFLVSYALFFVYPALYSLGLSFFRYKGYGKATFIGFTNYKNLLTYKTMWMCLGNTLWYFLGSFIPVMILSFSLALAVRSKPVRRFQSIYKPILFLPQVCAVVASSLCFKIIFGDRVGVFSQLAGHPIPFLSDPVLMRWVVVALLTWRGTGWYFIIFLSGLTTIGDDILEAATIDGAGSFSTIRSIIIPLMKPTFMLAFITNAIGSLKIYTEPNLLLALNYDPPMQVAPYINLIINSMGGGQFGMASAAGWVLVLVILALTLFQLRLFREDAA</sequence>
<reference evidence="10" key="1">
    <citation type="submission" date="2011-02" db="EMBL/GenBank/DDBJ databases">
        <title>Complete sequence of Spirochaeta sp. Buddy.</title>
        <authorList>
            <person name="Lucas S."/>
            <person name="Copeland A."/>
            <person name="Lapidus A."/>
            <person name="Cheng J.-F."/>
            <person name="Goodwin L."/>
            <person name="Pitluck S."/>
            <person name="Zeytun A."/>
            <person name="Detter J.C."/>
            <person name="Han C."/>
            <person name="Tapia R."/>
            <person name="Land M."/>
            <person name="Hauser L."/>
            <person name="Kyrpides N."/>
            <person name="Ivanova N."/>
            <person name="Mikhailova N."/>
            <person name="Pagani I."/>
            <person name="Ritalahti K.M."/>
            <person name="Loeffler F.E."/>
            <person name="Woyke T."/>
        </authorList>
    </citation>
    <scope>NUCLEOTIDE SEQUENCE [LARGE SCALE GENOMIC DNA]</scope>
    <source>
        <strain evidence="10">ATCC BAA-1886 / DSM 22777 / Buddy</strain>
    </source>
</reference>
<proteinExistence type="inferred from homology"/>
<keyword evidence="4 7" id="KW-0812">Transmembrane</keyword>
<dbReference type="CDD" id="cd06261">
    <property type="entry name" value="TM_PBP2"/>
    <property type="match status" value="1"/>
</dbReference>
<dbReference type="EMBL" id="CP002541">
    <property type="protein sequence ID" value="ADY12178.1"/>
    <property type="molecule type" value="Genomic_DNA"/>
</dbReference>
<dbReference type="InterPro" id="IPR035906">
    <property type="entry name" value="MetI-like_sf"/>
</dbReference>
<evidence type="ECO:0000256" key="4">
    <source>
        <dbReference type="ARBA" id="ARBA00022692"/>
    </source>
</evidence>
<feature type="transmembrane region" description="Helical" evidence="7">
    <location>
        <begin position="110"/>
        <end position="134"/>
    </location>
</feature>
<dbReference type="HOGENOM" id="CLU_016047_0_2_12"/>
<dbReference type="PANTHER" id="PTHR43227">
    <property type="entry name" value="BLL4140 PROTEIN"/>
    <property type="match status" value="1"/>
</dbReference>
<evidence type="ECO:0000256" key="2">
    <source>
        <dbReference type="ARBA" id="ARBA00022448"/>
    </source>
</evidence>
<dbReference type="RefSeq" id="WP_013606031.1">
    <property type="nucleotide sequence ID" value="NC_015152.1"/>
</dbReference>
<comment type="similarity">
    <text evidence="7">Belongs to the binding-protein-dependent transport system permease family.</text>
</comment>